<dbReference type="AlphaFoldDB" id="A0A0N7JI64"/>
<evidence type="ECO:0000313" key="1">
    <source>
        <dbReference type="EMBL" id="ALL15322.1"/>
    </source>
</evidence>
<dbReference type="SUPFAM" id="SSF160574">
    <property type="entry name" value="BT0923-like"/>
    <property type="match status" value="1"/>
</dbReference>
<gene>
    <name evidence="1" type="ORF">AQ619_11425</name>
</gene>
<dbReference type="EMBL" id="CP013002">
    <property type="protein sequence ID" value="ALL15322.1"/>
    <property type="molecule type" value="Genomic_DNA"/>
</dbReference>
<accession>A0A0N7JI64</accession>
<dbReference type="OrthoDB" id="5701716at2"/>
<sequence>MTLSAAAAHAGAPETRITPVAAADLPPGVLSVVLKAAPGLKVIEAELKEREDRRYFDVEGVLPGGAEIEFDLLERNGAWEIVETQRDIAWTEAPAAVQTAAGKARPVRVIESTQNDGRVIYELFAAGQPKTPALEVSYKDGVAKVLAEAWPH</sequence>
<proteinExistence type="predicted"/>
<keyword evidence="2" id="KW-1185">Reference proteome</keyword>
<name>A0A0N7JI64_9CAUL</name>
<protein>
    <submittedName>
        <fullName evidence="1">Uncharacterized protein</fullName>
    </submittedName>
</protein>
<reference evidence="1 2" key="1">
    <citation type="submission" date="2015-10" db="EMBL/GenBank/DDBJ databases">
        <title>Conservation of the essential genome among Caulobacter and Brevundimonas species.</title>
        <authorList>
            <person name="Scott D."/>
            <person name="Ely B."/>
        </authorList>
    </citation>
    <scope>NUCLEOTIDE SEQUENCE [LARGE SCALE GENOMIC DNA]</scope>
    <source>
        <strain evidence="1 2">CB4</strain>
    </source>
</reference>
<evidence type="ECO:0000313" key="2">
    <source>
        <dbReference type="Proteomes" id="UP000056905"/>
    </source>
</evidence>
<dbReference type="Proteomes" id="UP000056905">
    <property type="component" value="Chromosome"/>
</dbReference>
<dbReference type="KEGG" id="chq:AQ619_11425"/>
<organism evidence="1 2">
    <name type="scientific">Caulobacter henricii</name>
    <dbReference type="NCBI Taxonomy" id="69395"/>
    <lineage>
        <taxon>Bacteria</taxon>
        <taxon>Pseudomonadati</taxon>
        <taxon>Pseudomonadota</taxon>
        <taxon>Alphaproteobacteria</taxon>
        <taxon>Caulobacterales</taxon>
        <taxon>Caulobacteraceae</taxon>
        <taxon>Caulobacter</taxon>
    </lineage>
</organism>